<evidence type="ECO:0000256" key="4">
    <source>
        <dbReference type="ARBA" id="ARBA00023004"/>
    </source>
</evidence>
<feature type="domain" description="4Fe-4S ferredoxin-type" evidence="13">
    <location>
        <begin position="373"/>
        <end position="403"/>
    </location>
</feature>
<dbReference type="RefSeq" id="WP_149999216.1">
    <property type="nucleotide sequence ID" value="NZ_BKCL01000001.1"/>
</dbReference>
<evidence type="ECO:0000313" key="17">
    <source>
        <dbReference type="Proteomes" id="UP000325187"/>
    </source>
</evidence>
<reference evidence="16 17" key="1">
    <citation type="submission" date="2019-09" db="EMBL/GenBank/DDBJ databases">
        <title>NBRP : Genome information of microbial organism related human and environment.</title>
        <authorList>
            <person name="Hattori M."/>
            <person name="Oshima K."/>
            <person name="Inaba H."/>
            <person name="Suda W."/>
            <person name="Sakamoto M."/>
            <person name="Iino T."/>
            <person name="Kitahara M."/>
            <person name="Oshida Y."/>
            <person name="Iida T."/>
            <person name="Kudo T."/>
            <person name="Itoh T."/>
            <person name="Ohkuma M."/>
        </authorList>
    </citation>
    <scope>NUCLEOTIDE SEQUENCE [LARGE SCALE GENOMIC DNA]</scope>
    <source>
        <strain evidence="14 16">Hi-2</strain>
        <strain evidence="15 17">Mie-1</strain>
    </source>
</reference>
<accession>A0A5A7MYU3</accession>
<dbReference type="AlphaFoldDB" id="A0A5A7MNP3"/>
<comment type="subunit">
    <text evidence="11">Heterotetramer of 2 PreA and 2 PreT subunits.</text>
</comment>
<evidence type="ECO:0000256" key="6">
    <source>
        <dbReference type="ARBA" id="ARBA00030119"/>
    </source>
</evidence>
<name>A0A5A7MNP3_9PROT</name>
<keyword evidence="3" id="KW-0560">Oxidoreductase</keyword>
<dbReference type="Proteomes" id="UP000325187">
    <property type="component" value="Unassembled WGS sequence"/>
</dbReference>
<dbReference type="SUPFAM" id="SSF51395">
    <property type="entry name" value="FMN-linked oxidoreductases"/>
    <property type="match status" value="1"/>
</dbReference>
<keyword evidence="17" id="KW-1185">Reference proteome</keyword>
<dbReference type="SUPFAM" id="SSF54862">
    <property type="entry name" value="4Fe-4S ferredoxins"/>
    <property type="match status" value="1"/>
</dbReference>
<evidence type="ECO:0000313" key="16">
    <source>
        <dbReference type="Proteomes" id="UP000322084"/>
    </source>
</evidence>
<dbReference type="InterPro" id="IPR017900">
    <property type="entry name" value="4Fe4S_Fe_S_CS"/>
</dbReference>
<evidence type="ECO:0000256" key="1">
    <source>
        <dbReference type="ARBA" id="ARBA00010804"/>
    </source>
</evidence>
<dbReference type="CDD" id="cd02940">
    <property type="entry name" value="DHPD_FMN"/>
    <property type="match status" value="1"/>
</dbReference>
<gene>
    <name evidence="14" type="ORF">JCM17844_01560</name>
    <name evidence="15" type="ORF">JCM17845_07820</name>
</gene>
<dbReference type="GO" id="GO:0046872">
    <property type="term" value="F:metal ion binding"/>
    <property type="evidence" value="ECO:0007669"/>
    <property type="project" value="UniProtKB-KW"/>
</dbReference>
<evidence type="ECO:0000256" key="8">
    <source>
        <dbReference type="ARBA" id="ARBA00047685"/>
    </source>
</evidence>
<evidence type="ECO:0000256" key="11">
    <source>
        <dbReference type="ARBA" id="ARBA00049714"/>
    </source>
</evidence>
<keyword evidence="4" id="KW-0408">Iron</keyword>
<dbReference type="PROSITE" id="PS00198">
    <property type="entry name" value="4FE4S_FER_1"/>
    <property type="match status" value="1"/>
</dbReference>
<evidence type="ECO:0000256" key="7">
    <source>
        <dbReference type="ARBA" id="ARBA00032722"/>
    </source>
</evidence>
<dbReference type="NCBIfam" id="NF006183">
    <property type="entry name" value="PRK08318.1"/>
    <property type="match status" value="1"/>
</dbReference>
<dbReference type="Proteomes" id="UP000322084">
    <property type="component" value="Unassembled WGS sequence"/>
</dbReference>
<keyword evidence="5" id="KW-0411">Iron-sulfur</keyword>
<comment type="catalytic activity">
    <reaction evidence="9">
        <text>5,6-dihydrouracil + NAD(+) = uracil + NADH + H(+)</text>
        <dbReference type="Rhea" id="RHEA:20189"/>
        <dbReference type="ChEBI" id="CHEBI:15378"/>
        <dbReference type="ChEBI" id="CHEBI:15901"/>
        <dbReference type="ChEBI" id="CHEBI:17568"/>
        <dbReference type="ChEBI" id="CHEBI:57540"/>
        <dbReference type="ChEBI" id="CHEBI:57945"/>
        <dbReference type="EC" id="1.3.1.1"/>
    </reaction>
</comment>
<keyword evidence="2" id="KW-0479">Metal-binding</keyword>
<dbReference type="PANTHER" id="PTHR43073">
    <property type="entry name" value="DIHYDROPYRIMIDINE DEHYDROGENASE [NADP(+)]"/>
    <property type="match status" value="1"/>
</dbReference>
<dbReference type="GO" id="GO:0004159">
    <property type="term" value="F:dihydropyrimidine dehydrogenase (NAD+) activity"/>
    <property type="evidence" value="ECO:0007669"/>
    <property type="project" value="UniProtKB-EC"/>
</dbReference>
<dbReference type="EMBL" id="BKCL01000001">
    <property type="protein sequence ID" value="GEQ96519.1"/>
    <property type="molecule type" value="Genomic_DNA"/>
</dbReference>
<comment type="catalytic activity">
    <reaction evidence="8">
        <text>5,6-dihydrothymine + NAD(+) = thymine + NADH + H(+)</text>
        <dbReference type="Rhea" id="RHEA:28791"/>
        <dbReference type="ChEBI" id="CHEBI:15378"/>
        <dbReference type="ChEBI" id="CHEBI:17821"/>
        <dbReference type="ChEBI" id="CHEBI:27468"/>
        <dbReference type="ChEBI" id="CHEBI:57540"/>
        <dbReference type="ChEBI" id="CHEBI:57945"/>
        <dbReference type="EC" id="1.3.1.1"/>
    </reaction>
</comment>
<dbReference type="Pfam" id="PF01180">
    <property type="entry name" value="DHO_dh"/>
    <property type="match status" value="1"/>
</dbReference>
<evidence type="ECO:0000313" key="15">
    <source>
        <dbReference type="EMBL" id="GER00159.1"/>
    </source>
</evidence>
<dbReference type="Gene3D" id="3.20.20.70">
    <property type="entry name" value="Aldolase class I"/>
    <property type="match status" value="1"/>
</dbReference>
<dbReference type="FunFam" id="3.20.20.70:FF:000027">
    <property type="entry name" value="Dihydropyrimidine dehydrogenase [NADP(+)]"/>
    <property type="match status" value="1"/>
</dbReference>
<dbReference type="InterPro" id="IPR017896">
    <property type="entry name" value="4Fe4S_Fe-S-bd"/>
</dbReference>
<feature type="domain" description="4Fe-4S ferredoxin-type" evidence="13">
    <location>
        <begin position="336"/>
        <end position="368"/>
    </location>
</feature>
<dbReference type="InterPro" id="IPR013785">
    <property type="entry name" value="Aldolase_TIM"/>
</dbReference>
<evidence type="ECO:0000259" key="13">
    <source>
        <dbReference type="PROSITE" id="PS51379"/>
    </source>
</evidence>
<dbReference type="PROSITE" id="PS51379">
    <property type="entry name" value="4FE4S_FER_2"/>
    <property type="match status" value="2"/>
</dbReference>
<evidence type="ECO:0000256" key="9">
    <source>
        <dbReference type="ARBA" id="ARBA00048792"/>
    </source>
</evidence>
<evidence type="ECO:0000256" key="10">
    <source>
        <dbReference type="ARBA" id="ARBA00049578"/>
    </source>
</evidence>
<comment type="function">
    <text evidence="10">Involved in pyrimidine base degradation. Catalyzes physiologically the reduction of uracil to 5,6-dihydrouracil (DHU) by using NADH as a specific cosubstrate. It also catalyzes the reverse reaction and the reduction of thymine to 5,6-dihydrothymine (DHT).</text>
</comment>
<comment type="similarity">
    <text evidence="1">Belongs to the dihydropyrimidine dehydrogenase family.</text>
</comment>
<organism evidence="14 16">
    <name type="scientific">Iodidimonas gelatinilytica</name>
    <dbReference type="NCBI Taxonomy" id="1236966"/>
    <lineage>
        <taxon>Bacteria</taxon>
        <taxon>Pseudomonadati</taxon>
        <taxon>Pseudomonadota</taxon>
        <taxon>Alphaproteobacteria</taxon>
        <taxon>Iodidimonadales</taxon>
        <taxon>Iodidimonadaceae</taxon>
        <taxon>Iodidimonas</taxon>
    </lineage>
</organism>
<dbReference type="InterPro" id="IPR005720">
    <property type="entry name" value="Dihydroorotate_DH_cat"/>
</dbReference>
<accession>A0A5A7MNP3</accession>
<evidence type="ECO:0000313" key="14">
    <source>
        <dbReference type="EMBL" id="GEQ96519.1"/>
    </source>
</evidence>
<comment type="caution">
    <text evidence="14">The sequence shown here is derived from an EMBL/GenBank/DDBJ whole genome shotgun (WGS) entry which is preliminary data.</text>
</comment>
<proteinExistence type="inferred from homology"/>
<dbReference type="EC" id="1.3.1.1" evidence="12"/>
<dbReference type="EMBL" id="BKCM01000003">
    <property type="protein sequence ID" value="GER00159.1"/>
    <property type="molecule type" value="Genomic_DNA"/>
</dbReference>
<protein>
    <recommendedName>
        <fullName evidence="12">dihydrouracil dehydrogenase (NAD(+))</fullName>
        <ecNumber evidence="12">1.3.1.1</ecNumber>
    </recommendedName>
    <alternativeName>
        <fullName evidence="7">Dihydrothymine dehydrogenase</fullName>
    </alternativeName>
    <alternativeName>
        <fullName evidence="6">Dihydrouracil dehydrogenase</fullName>
    </alternativeName>
</protein>
<evidence type="ECO:0000256" key="12">
    <source>
        <dbReference type="ARBA" id="ARBA00049728"/>
    </source>
</evidence>
<dbReference type="Gene3D" id="3.30.70.20">
    <property type="match status" value="1"/>
</dbReference>
<dbReference type="GO" id="GO:0005737">
    <property type="term" value="C:cytoplasm"/>
    <property type="evidence" value="ECO:0007669"/>
    <property type="project" value="InterPro"/>
</dbReference>
<evidence type="ECO:0000256" key="5">
    <source>
        <dbReference type="ARBA" id="ARBA00023014"/>
    </source>
</evidence>
<evidence type="ECO:0000256" key="2">
    <source>
        <dbReference type="ARBA" id="ARBA00022723"/>
    </source>
</evidence>
<dbReference type="Pfam" id="PF14697">
    <property type="entry name" value="Fer4_21"/>
    <property type="match status" value="1"/>
</dbReference>
<sequence length="426" mass="46568">MADLSCTIAGIPSINPFWLASAPPTDKKYNVVRAFEKGWGGVVWKTLGEDPPVVNVTSRYGLHKDFKGATLGINNNELISDRPLAVNLREIEECRREWPDRVIIGSMMAVMEERAWKDLAIRIAASGVHGIELNLGCPHGMCERGMGSAIGQVPEMVEKTTRWVREVVDIPVFTKLTPNITDILVPAEAALQGGAHAVSLINTVNSIISVNLDHMAPNPMIDNKGTHGGYCGSAVKPIALNMVAEIARNHQTRDLEISAIGGINTWRDAAEFIALGASGVQVCTSAMLYGFRIVEDMIDGLSNWMDEKGYRTLDDFRGKAIPNTVNWNELNMNFDLKARIDEESCIECGRCHIACEDTSHQAIRIEAKDGGGRRFVVIDDDCVGCNLCQHVCPVDGCINMEEVNNGLPVLTWPDHPKNPANKAAAE</sequence>
<dbReference type="PANTHER" id="PTHR43073:SF2">
    <property type="entry name" value="DIHYDROPYRIMIDINE DEHYDROGENASE [NADP(+)]"/>
    <property type="match status" value="1"/>
</dbReference>
<dbReference type="GO" id="GO:0051536">
    <property type="term" value="F:iron-sulfur cluster binding"/>
    <property type="evidence" value="ECO:0007669"/>
    <property type="project" value="UniProtKB-KW"/>
</dbReference>
<evidence type="ECO:0000256" key="3">
    <source>
        <dbReference type="ARBA" id="ARBA00023002"/>
    </source>
</evidence>